<evidence type="ECO:0000313" key="3">
    <source>
        <dbReference type="Proteomes" id="UP000694380"/>
    </source>
</evidence>
<evidence type="ECO:0000256" key="1">
    <source>
        <dbReference type="SAM" id="MobiDB-lite"/>
    </source>
</evidence>
<keyword evidence="3" id="KW-1185">Reference proteome</keyword>
<name>A0A8C3H7K3_CHRPI</name>
<reference evidence="2" key="2">
    <citation type="submission" date="2025-09" db="UniProtKB">
        <authorList>
            <consortium name="Ensembl"/>
        </authorList>
    </citation>
    <scope>IDENTIFICATION</scope>
</reference>
<reference evidence="2" key="1">
    <citation type="submission" date="2025-08" db="UniProtKB">
        <authorList>
            <consortium name="Ensembl"/>
        </authorList>
    </citation>
    <scope>IDENTIFICATION</scope>
</reference>
<dbReference type="Proteomes" id="UP000694380">
    <property type="component" value="Unplaced"/>
</dbReference>
<evidence type="ECO:0000313" key="2">
    <source>
        <dbReference type="Ensembl" id="ENSCPBP00000005636.1"/>
    </source>
</evidence>
<feature type="compositionally biased region" description="Gly residues" evidence="1">
    <location>
        <begin position="16"/>
        <end position="25"/>
    </location>
</feature>
<organism evidence="2 3">
    <name type="scientific">Chrysemys picta bellii</name>
    <name type="common">Western painted turtle</name>
    <name type="synonym">Emys bellii</name>
    <dbReference type="NCBI Taxonomy" id="8478"/>
    <lineage>
        <taxon>Eukaryota</taxon>
        <taxon>Metazoa</taxon>
        <taxon>Chordata</taxon>
        <taxon>Craniata</taxon>
        <taxon>Vertebrata</taxon>
        <taxon>Euteleostomi</taxon>
        <taxon>Archelosauria</taxon>
        <taxon>Testudinata</taxon>
        <taxon>Testudines</taxon>
        <taxon>Cryptodira</taxon>
        <taxon>Durocryptodira</taxon>
        <taxon>Testudinoidea</taxon>
        <taxon>Emydidae</taxon>
        <taxon>Chrysemys</taxon>
    </lineage>
</organism>
<accession>A0A8C3H7K3</accession>
<feature type="region of interest" description="Disordered" evidence="1">
    <location>
        <begin position="1"/>
        <end position="62"/>
    </location>
</feature>
<dbReference type="AlphaFoldDB" id="A0A8C3H7K3"/>
<sequence>MSDFDEFERQLNENKQGGGGAGPEPGRGERAGPGLGPPQRLWGPARGVRGGPFPPAPRLPPRPIWARGSPLFVLETGCKPSSSGCSPDLVSIIPSFYLELFIG</sequence>
<protein>
    <submittedName>
        <fullName evidence="2">Uncharacterized protein</fullName>
    </submittedName>
</protein>
<feature type="compositionally biased region" description="Pro residues" evidence="1">
    <location>
        <begin position="52"/>
        <end position="62"/>
    </location>
</feature>
<dbReference type="Ensembl" id="ENSCPBT00000006846.1">
    <property type="protein sequence ID" value="ENSCPBP00000005636.1"/>
    <property type="gene ID" value="ENSCPBG00000004504.1"/>
</dbReference>
<proteinExistence type="predicted"/>